<organism evidence="2 3">
    <name type="scientific">Paenibacillus agaridevorans</name>
    <dbReference type="NCBI Taxonomy" id="171404"/>
    <lineage>
        <taxon>Bacteria</taxon>
        <taxon>Bacillati</taxon>
        <taxon>Bacillota</taxon>
        <taxon>Bacilli</taxon>
        <taxon>Bacillales</taxon>
        <taxon>Paenibacillaceae</taxon>
        <taxon>Paenibacillus</taxon>
    </lineage>
</organism>
<sequence length="286" mass="31924">MDSTGSKKKPNREAEDGSVATMEQPTANPAGPLTYEQEAKNNSRRKFLKTTGYTLGTLALGGALSSLIGCTNNSEEPTPTGEPGKGEEEKAQPRNYNRALMFLTQEQFRIVESATERIFPEDENGPGAKTLGVAYFIDHQLAGEWGFNGRDYMQAPFYVGEKEQGYQGRLKRREIIEIGIKELNNYSLTQYQKSFPELVAEDQDEVLKAFESDAVQLTTISASSFFKMLRTNTLEGAYSDPLYGGNLDMNGWRMRGYPGNQMSYTAAIDKDYTKMDPISLQDHMAH</sequence>
<dbReference type="EMBL" id="BDQX01000356">
    <property type="protein sequence ID" value="GBG10736.1"/>
    <property type="molecule type" value="Genomic_DNA"/>
</dbReference>
<protein>
    <submittedName>
        <fullName evidence="2">Dehydrogenase</fullName>
    </submittedName>
</protein>
<comment type="caution">
    <text evidence="2">The sequence shown here is derived from an EMBL/GenBank/DDBJ whole genome shotgun (WGS) entry which is preliminary data.</text>
</comment>
<evidence type="ECO:0000313" key="2">
    <source>
        <dbReference type="EMBL" id="GBG10736.1"/>
    </source>
</evidence>
<feature type="region of interest" description="Disordered" evidence="1">
    <location>
        <begin position="70"/>
        <end position="91"/>
    </location>
</feature>
<evidence type="ECO:0000256" key="1">
    <source>
        <dbReference type="SAM" id="MobiDB-lite"/>
    </source>
</evidence>
<gene>
    <name evidence="2" type="ORF">PAT3040_05498</name>
</gene>
<name>A0A2R5EVK8_9BACL</name>
<dbReference type="InterPro" id="IPR019546">
    <property type="entry name" value="TAT_signal_bac_arc"/>
</dbReference>
<dbReference type="Proteomes" id="UP000245202">
    <property type="component" value="Unassembled WGS sequence"/>
</dbReference>
<proteinExistence type="predicted"/>
<accession>A0A2R5EVK8</accession>
<evidence type="ECO:0000313" key="3">
    <source>
        <dbReference type="Proteomes" id="UP000245202"/>
    </source>
</evidence>
<feature type="region of interest" description="Disordered" evidence="1">
    <location>
        <begin position="1"/>
        <end position="43"/>
    </location>
</feature>
<dbReference type="RefSeq" id="WP_258235187.1">
    <property type="nucleotide sequence ID" value="NZ_BDQX01000356.1"/>
</dbReference>
<dbReference type="Pfam" id="PF13618">
    <property type="entry name" value="Gluconate_2-dh3"/>
    <property type="match status" value="1"/>
</dbReference>
<dbReference type="InterPro" id="IPR027056">
    <property type="entry name" value="Gluconate_2DH_su3"/>
</dbReference>
<feature type="compositionally biased region" description="Basic residues" evidence="1">
    <location>
        <begin position="1"/>
        <end position="10"/>
    </location>
</feature>
<dbReference type="NCBIfam" id="TIGR01409">
    <property type="entry name" value="TAT_signal_seq"/>
    <property type="match status" value="1"/>
</dbReference>
<dbReference type="AlphaFoldDB" id="A0A2R5EVK8"/>
<keyword evidence="3" id="KW-1185">Reference proteome</keyword>
<reference evidence="2 3" key="1">
    <citation type="submission" date="2017-08" db="EMBL/GenBank/DDBJ databases">
        <title>Substantial Increase in Enzyme Production by Combined Drug-Resistance Mutations in Paenibacillus agaridevorans.</title>
        <authorList>
            <person name="Tanaka Y."/>
            <person name="Funane K."/>
            <person name="Hosaka T."/>
            <person name="Shiwa Y."/>
            <person name="Fujita N."/>
            <person name="Miyazaki T."/>
            <person name="Yoshikawa H."/>
            <person name="Murakami K."/>
            <person name="Kasahara K."/>
            <person name="Inaoka T."/>
            <person name="Hiraga Y."/>
            <person name="Ochi K."/>
        </authorList>
    </citation>
    <scope>NUCLEOTIDE SEQUENCE [LARGE SCALE GENOMIC DNA]</scope>
    <source>
        <strain evidence="2 3">T-3040</strain>
    </source>
</reference>